<evidence type="ECO:0000313" key="2">
    <source>
        <dbReference type="EMBL" id="AGP79794.1"/>
    </source>
</evidence>
<evidence type="ECO:0000313" key="3">
    <source>
        <dbReference type="Proteomes" id="UP000014909"/>
    </source>
</evidence>
<protein>
    <recommendedName>
        <fullName evidence="1">DUF5983 domain-containing protein</fullName>
    </recommendedName>
</protein>
<dbReference type="Pfam" id="PF19419">
    <property type="entry name" value="DUF5983"/>
    <property type="match status" value="1"/>
</dbReference>
<keyword evidence="2" id="KW-0614">Plasmid</keyword>
<evidence type="ECO:0000259" key="1">
    <source>
        <dbReference type="Pfam" id="PF19419"/>
    </source>
</evidence>
<dbReference type="Proteomes" id="UP000014909">
    <property type="component" value="Plasmid unnamed"/>
</dbReference>
<dbReference type="KEGG" id="amh:I633_21836"/>
<organism evidence="2 3">
    <name type="scientific">Alteromonas mediterranea 615</name>
    <dbReference type="NCBI Taxonomy" id="1300253"/>
    <lineage>
        <taxon>Bacteria</taxon>
        <taxon>Pseudomonadati</taxon>
        <taxon>Pseudomonadota</taxon>
        <taxon>Gammaproteobacteria</taxon>
        <taxon>Alteromonadales</taxon>
        <taxon>Alteromonadaceae</taxon>
        <taxon>Alteromonas/Salinimonas group</taxon>
        <taxon>Alteromonas</taxon>
    </lineage>
</organism>
<gene>
    <name evidence="2" type="ORF">I633_21836</name>
</gene>
<reference evidence="2 3" key="1">
    <citation type="journal article" date="2013" name="Genome Biol. Evol.">
        <title>Genomic Diversity of "Deep Ecotype" Alteromonas macleodii Isolates: Evidence for Pan-Mediterranean Clonal Frames.</title>
        <authorList>
            <person name="Lopez-Perez M."/>
            <person name="Gonzaga A."/>
            <person name="Rodriguez-Valera F."/>
        </authorList>
    </citation>
    <scope>NUCLEOTIDE SEQUENCE [LARGE SCALE GENOMIC DNA]</scope>
    <source>
        <strain evidence="3">'English Channel 615'</strain>
        <plasmid evidence="3">Plasmid</plasmid>
    </source>
</reference>
<dbReference type="InterPro" id="IPR046025">
    <property type="entry name" value="DUF5983"/>
</dbReference>
<name>S5AKV3_9ALTE</name>
<proteinExistence type="predicted"/>
<geneLocation type="plasmid" evidence="2">
    <name>unnamed</name>
</geneLocation>
<accession>S5AKV3</accession>
<dbReference type="PATRIC" id="fig|1300253.3.peg.4557"/>
<sequence length="109" mass="12502">MLDIAKQMKAHKDAYQCIGINLSHLNEDDKHALDCMTQASMVMERDTGWFVKLYEVDSEPQCIEEHYKQMYPGATDNLLSIMGAVYSAGFRLIEFDTDALYIDELPVFD</sequence>
<dbReference type="AlphaFoldDB" id="S5AKV3"/>
<feature type="domain" description="DUF5983" evidence="1">
    <location>
        <begin position="20"/>
        <end position="109"/>
    </location>
</feature>
<dbReference type="EMBL" id="CP004847">
    <property type="protein sequence ID" value="AGP79794.1"/>
    <property type="molecule type" value="Genomic_DNA"/>
</dbReference>
<dbReference type="BioCyc" id="AMAC1300253:G12YX-3441-MONOMER"/>
<dbReference type="HOGENOM" id="CLU_2178275_0_0_6"/>